<organism evidence="8">
    <name type="scientific">Dissoconium aciculare CBS 342.82</name>
    <dbReference type="NCBI Taxonomy" id="1314786"/>
    <lineage>
        <taxon>Eukaryota</taxon>
        <taxon>Fungi</taxon>
        <taxon>Dikarya</taxon>
        <taxon>Ascomycota</taxon>
        <taxon>Pezizomycotina</taxon>
        <taxon>Dothideomycetes</taxon>
        <taxon>Dothideomycetidae</taxon>
        <taxon>Mycosphaerellales</taxon>
        <taxon>Dissoconiaceae</taxon>
        <taxon>Dissoconium</taxon>
    </lineage>
</organism>
<dbReference type="RefSeq" id="XP_033457441.1">
    <property type="nucleotide sequence ID" value="XM_033605543.1"/>
</dbReference>
<proteinExistence type="inferred from homology"/>
<reference evidence="8" key="1">
    <citation type="submission" date="2020-01" db="EMBL/GenBank/DDBJ databases">
        <authorList>
            <consortium name="DOE Joint Genome Institute"/>
            <person name="Haridas S."/>
            <person name="Albert R."/>
            <person name="Binder M."/>
            <person name="Bloem J."/>
            <person name="Labutti K."/>
            <person name="Salamov A."/>
            <person name="Andreopoulos B."/>
            <person name="Baker S.E."/>
            <person name="Barry K."/>
            <person name="Bills G."/>
            <person name="Bluhm B.H."/>
            <person name="Cannon C."/>
            <person name="Castanera R."/>
            <person name="Culley D.E."/>
            <person name="Daum C."/>
            <person name="Ezra D."/>
            <person name="Gonzalez J.B."/>
            <person name="Henrissat B."/>
            <person name="Kuo A."/>
            <person name="Liang C."/>
            <person name="Lipzen A."/>
            <person name="Lutzoni F."/>
            <person name="Magnuson J."/>
            <person name="Mondo S."/>
            <person name="Nolan M."/>
            <person name="Ohm R."/>
            <person name="Pangilinan J."/>
            <person name="Park H.-J."/>
            <person name="Ramirez L."/>
            <person name="Alfaro M."/>
            <person name="Sun H."/>
            <person name="Tritt A."/>
            <person name="Yoshinaga Y."/>
            <person name="Zwiers L.-H."/>
            <person name="Turgeon B.G."/>
            <person name="Goodwin S.B."/>
            <person name="Spatafora J.W."/>
            <person name="Crous P.W."/>
            <person name="Grigoriev I.V."/>
        </authorList>
    </citation>
    <scope>NUCLEOTIDE SEQUENCE</scope>
    <source>
        <strain evidence="8">CBS 342.82</strain>
    </source>
</reference>
<keyword evidence="2" id="KW-0677">Repeat</keyword>
<feature type="compositionally biased region" description="Polar residues" evidence="6">
    <location>
        <begin position="84"/>
        <end position="108"/>
    </location>
</feature>
<evidence type="ECO:0000256" key="3">
    <source>
        <dbReference type="ARBA" id="ARBA00044493"/>
    </source>
</evidence>
<evidence type="ECO:0000256" key="5">
    <source>
        <dbReference type="PROSITE-ProRule" id="PRU00708"/>
    </source>
</evidence>
<evidence type="ECO:0000256" key="4">
    <source>
        <dbReference type="ARBA" id="ARBA00044511"/>
    </source>
</evidence>
<dbReference type="Gene3D" id="1.25.40.10">
    <property type="entry name" value="Tetratricopeptide repeat domain"/>
    <property type="match status" value="2"/>
</dbReference>
<dbReference type="PANTHER" id="PTHR47936:SF1">
    <property type="entry name" value="PENTATRICOPEPTIDE REPEAT-CONTAINING PROTEIN GUN1, CHLOROPLASTIC"/>
    <property type="match status" value="1"/>
</dbReference>
<dbReference type="PROSITE" id="PS51375">
    <property type="entry name" value="PPR"/>
    <property type="match status" value="1"/>
</dbReference>
<dbReference type="Proteomes" id="UP000504637">
    <property type="component" value="Unplaced"/>
</dbReference>
<evidence type="ECO:0000256" key="6">
    <source>
        <dbReference type="SAM" id="MobiDB-lite"/>
    </source>
</evidence>
<evidence type="ECO:0000256" key="1">
    <source>
        <dbReference type="ARBA" id="ARBA00006192"/>
    </source>
</evidence>
<dbReference type="InterPro" id="IPR011990">
    <property type="entry name" value="TPR-like_helical_dom_sf"/>
</dbReference>
<dbReference type="OrthoDB" id="1908178at2759"/>
<name>A0A6J3LXC7_9PEZI</name>
<feature type="repeat" description="PPR" evidence="5">
    <location>
        <begin position="490"/>
        <end position="525"/>
    </location>
</feature>
<evidence type="ECO:0000313" key="7">
    <source>
        <dbReference type="Proteomes" id="UP000504637"/>
    </source>
</evidence>
<evidence type="ECO:0008006" key="9">
    <source>
        <dbReference type="Google" id="ProtNLM"/>
    </source>
</evidence>
<comment type="similarity">
    <text evidence="1">Belongs to the CCM1 family.</text>
</comment>
<sequence length="683" mass="77360">MSILGSLVSPLHGNTISTTVVRSIGFSPRHSRAIRRRNAHQSTNSFVQQSKFIKTPAVTSEDLERIFINSLVAASSCSLHQNTSNVQRGSLKRPTSNRSDQKELSTLQRRGFSSGPRKKTVIQLASEPDEIEKARRAIPRITPEEYKELVNTYAGFGGKVRNNERASKNKAYFPLAPRLFMTPEQEDAYALHGRNHLLQPRDAETRQRLKFLRRLLARPLGGVSQEELWQAYENLPEHRPRYLNDASIQRMFRHLAWVEFRTTTNAMQRYLAFLNHCSEEGLELNADIWNTAISFSARWIRRTSTAEFKAAVETWMRMEEAGFEPTNVTFNILFDVAIRAGRYGLADTIFQELVTRKMPLNRFFRTSVIFYAGLQKNGDNVRSAFRDLVSSGEIVDTAVMNCVMLSLIRAGEGAAAENVFGKMKALHEEKFGIAGPQSWQAQKRLGRFLDHTARALREERNTMQNSFFGTAFSNEDRKEAIQNATPLAPNARTYRILIAYHAETSGDLDRIRDLMAEMSDRGLAIHGSAYFLCLKGFIAHGGIHRWRSSWCHMALEELWADFIAAAAAASSSCVPTTTADLDTDPARPSRTVVPTEILKDASSDLTSSDHDHLHLVPDNKLSEESRAPYFTVALTCVALRAFHRCAGRRRMLQVWQEIQSQLWQGMTMDQRLEVQETVDSLRS</sequence>
<protein>
    <recommendedName>
        <fullName evidence="9">Pentatricopeptide repeat protein</fullName>
    </recommendedName>
</protein>
<evidence type="ECO:0000313" key="8">
    <source>
        <dbReference type="RefSeq" id="XP_033457441.1"/>
    </source>
</evidence>
<reference evidence="8" key="3">
    <citation type="submission" date="2025-08" db="UniProtKB">
        <authorList>
            <consortium name="RefSeq"/>
        </authorList>
    </citation>
    <scope>IDENTIFICATION</scope>
    <source>
        <strain evidence="8">CBS 342.82</strain>
    </source>
</reference>
<reference evidence="8" key="2">
    <citation type="submission" date="2020-04" db="EMBL/GenBank/DDBJ databases">
        <authorList>
            <consortium name="NCBI Genome Project"/>
        </authorList>
    </citation>
    <scope>NUCLEOTIDE SEQUENCE</scope>
    <source>
        <strain evidence="8">CBS 342.82</strain>
    </source>
</reference>
<keyword evidence="7" id="KW-1185">Reference proteome</keyword>
<comment type="function">
    <text evidence="3">Regulates mitochondrial small subunit maturation by controlling 15S rRNA 5'-end processing. Localizes to the 5' precursor of the 15S rRNA in a position that is subsequently occupied by mS47 in the mature yeast mtSSU. Uses structure and sequence-specific RNA recognition, binding to a single-stranded region of the precursor and specifically recognizing bases -6 to -1. The exchange of Ccm1 for mS47 is coupled to the irreversible removal of precursor rRNA that is accompanied by conformational changes of the mitoribosomal proteins uS5m and mS26. These conformational changes signal completion of 5'-end rRNA processing through protection of the mature 5'-end of the 15S rRNA and stabilization of mS47. The removal of the 5' precursor together with the dissociation of Ccm1 may be catalyzed by the 5'-3' exoribonuclease Pet127. Involved in the specific removal of group I introns in mitochondrial encoded transcripts.</text>
</comment>
<feature type="region of interest" description="Disordered" evidence="6">
    <location>
        <begin position="84"/>
        <end position="119"/>
    </location>
</feature>
<gene>
    <name evidence="8" type="ORF">K489DRAFT_383206</name>
</gene>
<dbReference type="GeneID" id="54363343"/>
<dbReference type="AlphaFoldDB" id="A0A6J3LXC7"/>
<dbReference type="PANTHER" id="PTHR47936">
    <property type="entry name" value="PPR_LONG DOMAIN-CONTAINING PROTEIN"/>
    <property type="match status" value="1"/>
</dbReference>
<comment type="subunit">
    <text evidence="4">Binds to mitochondrial small subunit 15S rRNA.</text>
</comment>
<dbReference type="InterPro" id="IPR002885">
    <property type="entry name" value="PPR_rpt"/>
</dbReference>
<evidence type="ECO:0000256" key="2">
    <source>
        <dbReference type="ARBA" id="ARBA00022737"/>
    </source>
</evidence>
<accession>A0A6J3LXC7</accession>